<sequence length="75" mass="7941">MRQQAQCKELQQLEPAQAGIHRTGAPSAVTDVGGSGTCNAPALREGKGNFLPHPKAREASGKKPRLKGQGNWGHQ</sequence>
<keyword evidence="3" id="KW-1185">Reference proteome</keyword>
<dbReference type="AlphaFoldDB" id="A0A2P4YAE1"/>
<dbReference type="Proteomes" id="UP000237271">
    <property type="component" value="Unassembled WGS sequence"/>
</dbReference>
<comment type="caution">
    <text evidence="2">The sequence shown here is derived from an EMBL/GenBank/DDBJ whole genome shotgun (WGS) entry which is preliminary data.</text>
</comment>
<evidence type="ECO:0000313" key="2">
    <source>
        <dbReference type="EMBL" id="POM74649.1"/>
    </source>
</evidence>
<protein>
    <submittedName>
        <fullName evidence="2">Uncharacterized protein</fullName>
    </submittedName>
</protein>
<reference evidence="2 3" key="1">
    <citation type="journal article" date="2017" name="Genome Biol. Evol.">
        <title>Phytophthora megakarya and P. palmivora, closely related causal agents of cacao black pod rot, underwent increases in genome sizes and gene numbers by different mechanisms.</title>
        <authorList>
            <person name="Ali S.S."/>
            <person name="Shao J."/>
            <person name="Lary D.J."/>
            <person name="Kronmiller B."/>
            <person name="Shen D."/>
            <person name="Strem M.D."/>
            <person name="Amoako-Attah I."/>
            <person name="Akrofi A.Y."/>
            <person name="Begoude B.A."/>
            <person name="Ten Hoopen G.M."/>
            <person name="Coulibaly K."/>
            <person name="Kebe B.I."/>
            <person name="Melnick R.L."/>
            <person name="Guiltinan M.J."/>
            <person name="Tyler B.M."/>
            <person name="Meinhardt L.W."/>
            <person name="Bailey B.A."/>
        </authorList>
    </citation>
    <scope>NUCLEOTIDE SEQUENCE [LARGE SCALE GENOMIC DNA]</scope>
    <source>
        <strain evidence="3">sbr112.9</strain>
    </source>
</reference>
<gene>
    <name evidence="2" type="ORF">PHPALM_8362</name>
</gene>
<organism evidence="2 3">
    <name type="scientific">Phytophthora palmivora</name>
    <dbReference type="NCBI Taxonomy" id="4796"/>
    <lineage>
        <taxon>Eukaryota</taxon>
        <taxon>Sar</taxon>
        <taxon>Stramenopiles</taxon>
        <taxon>Oomycota</taxon>
        <taxon>Peronosporomycetes</taxon>
        <taxon>Peronosporales</taxon>
        <taxon>Peronosporaceae</taxon>
        <taxon>Phytophthora</taxon>
    </lineage>
</organism>
<evidence type="ECO:0000313" key="3">
    <source>
        <dbReference type="Proteomes" id="UP000237271"/>
    </source>
</evidence>
<proteinExistence type="predicted"/>
<feature type="region of interest" description="Disordered" evidence="1">
    <location>
        <begin position="1"/>
        <end position="75"/>
    </location>
</feature>
<evidence type="ECO:0000256" key="1">
    <source>
        <dbReference type="SAM" id="MobiDB-lite"/>
    </source>
</evidence>
<name>A0A2P4YAE1_9STRA</name>
<dbReference type="EMBL" id="NCKW01004660">
    <property type="protein sequence ID" value="POM74649.1"/>
    <property type="molecule type" value="Genomic_DNA"/>
</dbReference>
<accession>A0A2P4YAE1</accession>